<evidence type="ECO:0000313" key="1">
    <source>
        <dbReference type="EMBL" id="KAJ8369758.1"/>
    </source>
</evidence>
<name>A0A9Q1FXS7_SYNKA</name>
<dbReference type="PANTHER" id="PTHR31025">
    <property type="entry name" value="SI:CH211-196P9.1-RELATED"/>
    <property type="match status" value="1"/>
</dbReference>
<comment type="caution">
    <text evidence="1">The sequence shown here is derived from an EMBL/GenBank/DDBJ whole genome shotgun (WGS) entry which is preliminary data.</text>
</comment>
<dbReference type="OrthoDB" id="6512834at2759"/>
<organism evidence="1 2">
    <name type="scientific">Synaphobranchus kaupii</name>
    <name type="common">Kaup's arrowtooth eel</name>
    <dbReference type="NCBI Taxonomy" id="118154"/>
    <lineage>
        <taxon>Eukaryota</taxon>
        <taxon>Metazoa</taxon>
        <taxon>Chordata</taxon>
        <taxon>Craniata</taxon>
        <taxon>Vertebrata</taxon>
        <taxon>Euteleostomi</taxon>
        <taxon>Actinopterygii</taxon>
        <taxon>Neopterygii</taxon>
        <taxon>Teleostei</taxon>
        <taxon>Anguilliformes</taxon>
        <taxon>Synaphobranchidae</taxon>
        <taxon>Synaphobranchus</taxon>
    </lineage>
</organism>
<dbReference type="EMBL" id="JAINUF010000003">
    <property type="protein sequence ID" value="KAJ8369758.1"/>
    <property type="molecule type" value="Genomic_DNA"/>
</dbReference>
<keyword evidence="2" id="KW-1185">Reference proteome</keyword>
<sequence length="287" mass="32701">MYGGCYKCRERFPRNGIKRPKRYEVNYLPDLPEGQNEDGLEAERKLLVEEMKKRNPSATLIASKMDQTFPLRRREIVEGGPPVKTLKERWPALFTERQVFAEFNRIQPGNLESDFFDALDRYAPRLVTIFKSKKGNVGEKLAEIVQQIDSGDCDSDEAWGLVSVGLLTVVSEDASLSPNHLHLEPVSTAIIVEGVMMKTRMSYSGPDTEADTYEERCHFEQRTENQLYNFTEKMLIRKHSLVHHQLRGHAGIAGVHLSHKQISQLCHDKQKAADAAKAPKMAHRTLK</sequence>
<dbReference type="PANTHER" id="PTHR31025:SF19">
    <property type="entry name" value="SI:CH73-42K18.1-RELATED"/>
    <property type="match status" value="1"/>
</dbReference>
<proteinExistence type="predicted"/>
<gene>
    <name evidence="1" type="ORF">SKAU_G00097860</name>
</gene>
<accession>A0A9Q1FXS7</accession>
<dbReference type="Proteomes" id="UP001152622">
    <property type="component" value="Chromosome 3"/>
</dbReference>
<dbReference type="AlphaFoldDB" id="A0A9Q1FXS7"/>
<reference evidence="1" key="1">
    <citation type="journal article" date="2023" name="Science">
        <title>Genome structures resolve the early diversification of teleost fishes.</title>
        <authorList>
            <person name="Parey E."/>
            <person name="Louis A."/>
            <person name="Montfort J."/>
            <person name="Bouchez O."/>
            <person name="Roques C."/>
            <person name="Iampietro C."/>
            <person name="Lluch J."/>
            <person name="Castinel A."/>
            <person name="Donnadieu C."/>
            <person name="Desvignes T."/>
            <person name="Floi Bucao C."/>
            <person name="Jouanno E."/>
            <person name="Wen M."/>
            <person name="Mejri S."/>
            <person name="Dirks R."/>
            <person name="Jansen H."/>
            <person name="Henkel C."/>
            <person name="Chen W.J."/>
            <person name="Zahm M."/>
            <person name="Cabau C."/>
            <person name="Klopp C."/>
            <person name="Thompson A.W."/>
            <person name="Robinson-Rechavi M."/>
            <person name="Braasch I."/>
            <person name="Lecointre G."/>
            <person name="Bobe J."/>
            <person name="Postlethwait J.H."/>
            <person name="Berthelot C."/>
            <person name="Roest Crollius H."/>
            <person name="Guiguen Y."/>
        </authorList>
    </citation>
    <scope>NUCLEOTIDE SEQUENCE</scope>
    <source>
        <strain evidence="1">WJC10195</strain>
    </source>
</reference>
<evidence type="ECO:0000313" key="2">
    <source>
        <dbReference type="Proteomes" id="UP001152622"/>
    </source>
</evidence>
<protein>
    <submittedName>
        <fullName evidence="1">Uncharacterized protein</fullName>
    </submittedName>
</protein>